<accession>A0ABT6WHD1</accession>
<comment type="caution">
    <text evidence="2">The sequence shown here is derived from an EMBL/GenBank/DDBJ whole genome shotgun (WGS) entry which is preliminary data.</text>
</comment>
<proteinExistence type="predicted"/>
<evidence type="ECO:0000256" key="1">
    <source>
        <dbReference type="SAM" id="SignalP"/>
    </source>
</evidence>
<organism evidence="2 3">
    <name type="scientific">Actinoplanes sandaracinus</name>
    <dbReference type="NCBI Taxonomy" id="3045177"/>
    <lineage>
        <taxon>Bacteria</taxon>
        <taxon>Bacillati</taxon>
        <taxon>Actinomycetota</taxon>
        <taxon>Actinomycetes</taxon>
        <taxon>Micromonosporales</taxon>
        <taxon>Micromonosporaceae</taxon>
        <taxon>Actinoplanes</taxon>
    </lineage>
</organism>
<sequence>MEQHGVTESVRTVKPTRHRSRWRRSVIALTFIGVALSPTAATAGEITPTVTVSIDWPW</sequence>
<protein>
    <submittedName>
        <fullName evidence="2">Uncharacterized protein</fullName>
    </submittedName>
</protein>
<feature type="chain" id="PRO_5045801332" evidence="1">
    <location>
        <begin position="44"/>
        <end position="58"/>
    </location>
</feature>
<keyword evidence="1" id="KW-0732">Signal</keyword>
<gene>
    <name evidence="2" type="ORF">QLQ12_11045</name>
</gene>
<keyword evidence="3" id="KW-1185">Reference proteome</keyword>
<evidence type="ECO:0000313" key="3">
    <source>
        <dbReference type="Proteomes" id="UP001241758"/>
    </source>
</evidence>
<dbReference type="RefSeq" id="WP_282759148.1">
    <property type="nucleotide sequence ID" value="NZ_JASCTH010000006.1"/>
</dbReference>
<reference evidence="2 3" key="1">
    <citation type="submission" date="2023-05" db="EMBL/GenBank/DDBJ databases">
        <title>Actinoplanes sp. NEAU-A12 genome sequencing.</title>
        <authorList>
            <person name="Wang Z.-S."/>
        </authorList>
    </citation>
    <scope>NUCLEOTIDE SEQUENCE [LARGE SCALE GENOMIC DNA]</scope>
    <source>
        <strain evidence="2 3">NEAU-A12</strain>
    </source>
</reference>
<dbReference type="EMBL" id="JASCTH010000006">
    <property type="protein sequence ID" value="MDI6099133.1"/>
    <property type="molecule type" value="Genomic_DNA"/>
</dbReference>
<feature type="signal peptide" evidence="1">
    <location>
        <begin position="1"/>
        <end position="43"/>
    </location>
</feature>
<name>A0ABT6WHD1_9ACTN</name>
<evidence type="ECO:0000313" key="2">
    <source>
        <dbReference type="EMBL" id="MDI6099133.1"/>
    </source>
</evidence>
<dbReference type="Proteomes" id="UP001241758">
    <property type="component" value="Unassembled WGS sequence"/>
</dbReference>